<proteinExistence type="predicted"/>
<evidence type="ECO:0000256" key="1">
    <source>
        <dbReference type="SAM" id="Phobius"/>
    </source>
</evidence>
<gene>
    <name evidence="2" type="ORF">E6W36_08800</name>
</gene>
<keyword evidence="1" id="KW-0472">Membrane</keyword>
<evidence type="ECO:0008006" key="4">
    <source>
        <dbReference type="Google" id="ProtNLM"/>
    </source>
</evidence>
<dbReference type="PANTHER" id="PTHR34219">
    <property type="entry name" value="IRON-REGULATED INNER MEMBRANE PROTEIN-RELATED"/>
    <property type="match status" value="1"/>
</dbReference>
<dbReference type="Pfam" id="PF03929">
    <property type="entry name" value="PepSY_TM"/>
    <property type="match status" value="1"/>
</dbReference>
<dbReference type="InterPro" id="IPR005625">
    <property type="entry name" value="PepSY-ass_TM"/>
</dbReference>
<keyword evidence="3" id="KW-1185">Reference proteome</keyword>
<dbReference type="EMBL" id="CP039704">
    <property type="protein sequence ID" value="QCI80543.1"/>
    <property type="molecule type" value="Genomic_DNA"/>
</dbReference>
<protein>
    <recommendedName>
        <fullName evidence="4">PepSY domain-containing protein</fullName>
    </recommendedName>
</protein>
<name>A0A4D7CAP4_9SPHN</name>
<evidence type="ECO:0000313" key="3">
    <source>
        <dbReference type="Proteomes" id="UP000298714"/>
    </source>
</evidence>
<accession>A0A4D7CAP4</accession>
<keyword evidence="1" id="KW-0812">Transmembrane</keyword>
<dbReference type="KEGG" id="hgn:E6W36_08800"/>
<feature type="transmembrane region" description="Helical" evidence="1">
    <location>
        <begin position="87"/>
        <end position="108"/>
    </location>
</feature>
<dbReference type="Proteomes" id="UP000298714">
    <property type="component" value="Chromosome"/>
</dbReference>
<evidence type="ECO:0000313" key="2">
    <source>
        <dbReference type="EMBL" id="QCI80543.1"/>
    </source>
</evidence>
<dbReference type="AlphaFoldDB" id="A0A4D7CAP4"/>
<reference evidence="3" key="1">
    <citation type="submission" date="2019-04" db="EMBL/GenBank/DDBJ databases">
        <title>Complete genome sequence of Sphingomonas sp. W1-2-3.</title>
        <authorList>
            <person name="Im W.T."/>
        </authorList>
    </citation>
    <scope>NUCLEOTIDE SEQUENCE [LARGE SCALE GENOMIC DNA]</scope>
    <source>
        <strain evidence="3">W1-2-3</strain>
    </source>
</reference>
<sequence length="131" mass="14149">MADVERALSDYKVAPGARIFLPQPGGSLITISLTPDQAERQRTLYLDAADGSVIDDIGWADYSPLAKAVEWGTMTHMGRQFGLANQLLALAVALTLAASVVTGVYMWWRRARGSLRHPAACRTGCRGRSSS</sequence>
<organism evidence="2 3">
    <name type="scientific">Hankyongella ginsenosidimutans</name>
    <dbReference type="NCBI Taxonomy" id="1763828"/>
    <lineage>
        <taxon>Bacteria</taxon>
        <taxon>Pseudomonadati</taxon>
        <taxon>Pseudomonadota</taxon>
        <taxon>Alphaproteobacteria</taxon>
        <taxon>Sphingomonadales</taxon>
        <taxon>Sphingomonadaceae</taxon>
        <taxon>Hankyongella</taxon>
    </lineage>
</organism>
<dbReference type="PANTHER" id="PTHR34219:SF1">
    <property type="entry name" value="PEPSY DOMAIN-CONTAINING PROTEIN"/>
    <property type="match status" value="1"/>
</dbReference>
<keyword evidence="1" id="KW-1133">Transmembrane helix</keyword>